<organism evidence="1 2">
    <name type="scientific">Armillaria gallica</name>
    <name type="common">Bulbous honey fungus</name>
    <name type="synonym">Armillaria bulbosa</name>
    <dbReference type="NCBI Taxonomy" id="47427"/>
    <lineage>
        <taxon>Eukaryota</taxon>
        <taxon>Fungi</taxon>
        <taxon>Dikarya</taxon>
        <taxon>Basidiomycota</taxon>
        <taxon>Agaricomycotina</taxon>
        <taxon>Agaricomycetes</taxon>
        <taxon>Agaricomycetidae</taxon>
        <taxon>Agaricales</taxon>
        <taxon>Marasmiineae</taxon>
        <taxon>Physalacriaceae</taxon>
        <taxon>Armillaria</taxon>
    </lineage>
</organism>
<dbReference type="InParanoid" id="A0A2H3DS57"/>
<dbReference type="AlphaFoldDB" id="A0A2H3DS57"/>
<dbReference type="Proteomes" id="UP000217790">
    <property type="component" value="Unassembled WGS sequence"/>
</dbReference>
<accession>A0A2H3DS57</accession>
<keyword evidence="2" id="KW-1185">Reference proteome</keyword>
<dbReference type="EMBL" id="KZ293648">
    <property type="protein sequence ID" value="PBK98041.1"/>
    <property type="molecule type" value="Genomic_DNA"/>
</dbReference>
<proteinExistence type="predicted"/>
<sequence length="167" mass="19581">MVGERTSMKQQRGQGSGEEEVFIKHRFRCQAAYHCKTNPFCLSTKRKLWRRDCQDIRTKARRVGRTGPVQWRGCRRVFSLLRYQYANPGITIRRLPDHNPYQHEDRITEEATPNTRFWRANEDGSGIHNTSFVEETRNGIDEYLPCAGLFLPVLMHNTDFCWGKCSV</sequence>
<gene>
    <name evidence="1" type="ORF">ARMGADRAFT_566526</name>
</gene>
<evidence type="ECO:0000313" key="2">
    <source>
        <dbReference type="Proteomes" id="UP000217790"/>
    </source>
</evidence>
<evidence type="ECO:0000313" key="1">
    <source>
        <dbReference type="EMBL" id="PBK98041.1"/>
    </source>
</evidence>
<protein>
    <submittedName>
        <fullName evidence="1">Uncharacterized protein</fullName>
    </submittedName>
</protein>
<name>A0A2H3DS57_ARMGA</name>
<reference evidence="2" key="1">
    <citation type="journal article" date="2017" name="Nat. Ecol. Evol.">
        <title>Genome expansion and lineage-specific genetic innovations in the forest pathogenic fungi Armillaria.</title>
        <authorList>
            <person name="Sipos G."/>
            <person name="Prasanna A.N."/>
            <person name="Walter M.C."/>
            <person name="O'Connor E."/>
            <person name="Balint B."/>
            <person name="Krizsan K."/>
            <person name="Kiss B."/>
            <person name="Hess J."/>
            <person name="Varga T."/>
            <person name="Slot J."/>
            <person name="Riley R."/>
            <person name="Boka B."/>
            <person name="Rigling D."/>
            <person name="Barry K."/>
            <person name="Lee J."/>
            <person name="Mihaltcheva S."/>
            <person name="LaButti K."/>
            <person name="Lipzen A."/>
            <person name="Waldron R."/>
            <person name="Moloney N.M."/>
            <person name="Sperisen C."/>
            <person name="Kredics L."/>
            <person name="Vagvoelgyi C."/>
            <person name="Patrignani A."/>
            <person name="Fitzpatrick D."/>
            <person name="Nagy I."/>
            <person name="Doyle S."/>
            <person name="Anderson J.B."/>
            <person name="Grigoriev I.V."/>
            <person name="Gueldener U."/>
            <person name="Muensterkoetter M."/>
            <person name="Nagy L.G."/>
        </authorList>
    </citation>
    <scope>NUCLEOTIDE SEQUENCE [LARGE SCALE GENOMIC DNA]</scope>
    <source>
        <strain evidence="2">Ar21-2</strain>
    </source>
</reference>